<dbReference type="SUPFAM" id="SSF103473">
    <property type="entry name" value="MFS general substrate transporter"/>
    <property type="match status" value="1"/>
</dbReference>
<comment type="caution">
    <text evidence="7">The sequence shown here is derived from an EMBL/GenBank/DDBJ whole genome shotgun (WGS) entry which is preliminary data.</text>
</comment>
<sequence>MARRTVAVAALGTTLALISYTAPLATLEPISADLGTGPSGRSWILSSMSLGLTAVLLTAGTLADRLGRRVTFVTGAAVLALASAGGALATGTAGFVAGRIGQGVGAAAMIACSLALIGHALPPGPARARATGVWGAALAAGIAAGPLLAGVTPWRSLYLLIAAASVVLAVAGRLLLVESSAARPRPVDLPGMVLLAGGLAVLLAGLTEARRLPIGTGTVFLLVAGVLLLAGFVVVQFRSRHPMAGPELFANPGLIAATVASLVTGLGIISLSSYLPALRSGVHGDPPAVAALLLLGWSGTGIVTALLARRISERITGSVRLGAGLLVMAVGQLGLLAAGGGSGVVLASLIVTGAATGVVNASLGREAVASVPADRAGTGSGINNTSRYLGAAIGVTVTSVLTAPTGDETVAELLAGWQVAVLVASGATAAGAVVALVCARSAARTPVR</sequence>
<evidence type="ECO:0000256" key="4">
    <source>
        <dbReference type="ARBA" id="ARBA00023136"/>
    </source>
</evidence>
<evidence type="ECO:0000313" key="7">
    <source>
        <dbReference type="EMBL" id="OSY35437.1"/>
    </source>
</evidence>
<dbReference type="AlphaFoldDB" id="A0A1Y2ML96"/>
<feature type="transmembrane region" description="Helical" evidence="5">
    <location>
        <begin position="415"/>
        <end position="439"/>
    </location>
</feature>
<dbReference type="PROSITE" id="PS50850">
    <property type="entry name" value="MFS"/>
    <property type="match status" value="1"/>
</dbReference>
<evidence type="ECO:0000256" key="3">
    <source>
        <dbReference type="ARBA" id="ARBA00022989"/>
    </source>
</evidence>
<feature type="transmembrane region" description="Helical" evidence="5">
    <location>
        <begin position="219"/>
        <end position="237"/>
    </location>
</feature>
<feature type="domain" description="Major facilitator superfamily (MFS) profile" evidence="6">
    <location>
        <begin position="5"/>
        <end position="443"/>
    </location>
</feature>
<feature type="transmembrane region" description="Helical" evidence="5">
    <location>
        <begin position="70"/>
        <end position="97"/>
    </location>
</feature>
<feature type="transmembrane region" description="Helical" evidence="5">
    <location>
        <begin position="249"/>
        <end position="275"/>
    </location>
</feature>
<dbReference type="Pfam" id="PF07690">
    <property type="entry name" value="MFS_1"/>
    <property type="match status" value="1"/>
</dbReference>
<evidence type="ECO:0000256" key="5">
    <source>
        <dbReference type="SAM" id="Phobius"/>
    </source>
</evidence>
<dbReference type="PANTHER" id="PTHR42718:SF49">
    <property type="entry name" value="EXPORT PROTEIN"/>
    <property type="match status" value="1"/>
</dbReference>
<evidence type="ECO:0000256" key="1">
    <source>
        <dbReference type="ARBA" id="ARBA00004651"/>
    </source>
</evidence>
<organism evidence="7 8">
    <name type="scientific">Pseudonocardia autotrophica</name>
    <name type="common">Amycolata autotrophica</name>
    <name type="synonym">Nocardia autotrophica</name>
    <dbReference type="NCBI Taxonomy" id="2074"/>
    <lineage>
        <taxon>Bacteria</taxon>
        <taxon>Bacillati</taxon>
        <taxon>Actinomycetota</taxon>
        <taxon>Actinomycetes</taxon>
        <taxon>Pseudonocardiales</taxon>
        <taxon>Pseudonocardiaceae</taxon>
        <taxon>Pseudonocardia</taxon>
    </lineage>
</organism>
<dbReference type="EMBL" id="MIGB01000052">
    <property type="protein sequence ID" value="OSY35437.1"/>
    <property type="molecule type" value="Genomic_DNA"/>
</dbReference>
<evidence type="ECO:0000256" key="2">
    <source>
        <dbReference type="ARBA" id="ARBA00022692"/>
    </source>
</evidence>
<dbReference type="InterPro" id="IPR020846">
    <property type="entry name" value="MFS_dom"/>
</dbReference>
<proteinExistence type="predicted"/>
<gene>
    <name evidence="7" type="primary">stp_8</name>
    <name evidence="7" type="ORF">BG845_06073</name>
</gene>
<dbReference type="GO" id="GO:0005886">
    <property type="term" value="C:plasma membrane"/>
    <property type="evidence" value="ECO:0007669"/>
    <property type="project" value="UniProtKB-SubCell"/>
</dbReference>
<reference evidence="7 8" key="1">
    <citation type="submission" date="2016-09" db="EMBL/GenBank/DDBJ databases">
        <title>Pseudonocardia autotrophica DSM535, a candidate organism with high potential of specific P450 cytochromes.</title>
        <authorList>
            <person name="Grumaz C."/>
            <person name="Vainshtein Y."/>
            <person name="Kirstahler P."/>
            <person name="Sohn K."/>
        </authorList>
    </citation>
    <scope>NUCLEOTIDE SEQUENCE [LARGE SCALE GENOMIC DNA]</scope>
    <source>
        <strain evidence="7 8">DSM 535</strain>
    </source>
</reference>
<feature type="transmembrane region" description="Helical" evidence="5">
    <location>
        <begin position="189"/>
        <end position="207"/>
    </location>
</feature>
<dbReference type="Proteomes" id="UP000194360">
    <property type="component" value="Unassembled WGS sequence"/>
</dbReference>
<comment type="subcellular location">
    <subcellularLocation>
        <location evidence="1">Cell membrane</location>
        <topology evidence="1">Multi-pass membrane protein</topology>
    </subcellularLocation>
</comment>
<dbReference type="GO" id="GO:0022857">
    <property type="term" value="F:transmembrane transporter activity"/>
    <property type="evidence" value="ECO:0007669"/>
    <property type="project" value="InterPro"/>
</dbReference>
<dbReference type="RefSeq" id="WP_197719781.1">
    <property type="nucleotide sequence ID" value="NZ_AP018920.1"/>
</dbReference>
<dbReference type="InterPro" id="IPR011701">
    <property type="entry name" value="MFS"/>
</dbReference>
<feature type="transmembrane region" description="Helical" evidence="5">
    <location>
        <begin position="43"/>
        <end position="63"/>
    </location>
</feature>
<dbReference type="InterPro" id="IPR036259">
    <property type="entry name" value="MFS_trans_sf"/>
</dbReference>
<evidence type="ECO:0000259" key="6">
    <source>
        <dbReference type="PROSITE" id="PS50850"/>
    </source>
</evidence>
<dbReference type="STRING" id="2074.BG845_06073"/>
<keyword evidence="8" id="KW-1185">Reference proteome</keyword>
<feature type="transmembrane region" description="Helical" evidence="5">
    <location>
        <begin position="344"/>
        <end position="364"/>
    </location>
</feature>
<feature type="transmembrane region" description="Helical" evidence="5">
    <location>
        <begin position="103"/>
        <end position="121"/>
    </location>
</feature>
<dbReference type="Gene3D" id="1.20.1250.20">
    <property type="entry name" value="MFS general substrate transporter like domains"/>
    <property type="match status" value="2"/>
</dbReference>
<dbReference type="PANTHER" id="PTHR42718">
    <property type="entry name" value="MAJOR FACILITATOR SUPERFAMILY MULTIDRUG TRANSPORTER MFSC"/>
    <property type="match status" value="1"/>
</dbReference>
<dbReference type="PROSITE" id="PS00216">
    <property type="entry name" value="SUGAR_TRANSPORT_1"/>
    <property type="match status" value="1"/>
</dbReference>
<name>A0A1Y2ML96_PSEAH</name>
<feature type="transmembrane region" description="Helical" evidence="5">
    <location>
        <begin position="133"/>
        <end position="151"/>
    </location>
</feature>
<feature type="transmembrane region" description="Helical" evidence="5">
    <location>
        <begin position="157"/>
        <end position="177"/>
    </location>
</feature>
<keyword evidence="2 5" id="KW-0812">Transmembrane</keyword>
<protein>
    <submittedName>
        <fullName evidence="7">Multidrug resistance protein stp</fullName>
    </submittedName>
</protein>
<feature type="transmembrane region" description="Helical" evidence="5">
    <location>
        <begin position="385"/>
        <end position="403"/>
    </location>
</feature>
<accession>A0A1Y2ML96</accession>
<keyword evidence="4 5" id="KW-0472">Membrane</keyword>
<dbReference type="InterPro" id="IPR005829">
    <property type="entry name" value="Sugar_transporter_CS"/>
</dbReference>
<keyword evidence="3 5" id="KW-1133">Transmembrane helix</keyword>
<feature type="transmembrane region" description="Helical" evidence="5">
    <location>
        <begin position="287"/>
        <end position="307"/>
    </location>
</feature>
<feature type="transmembrane region" description="Helical" evidence="5">
    <location>
        <begin position="319"/>
        <end position="338"/>
    </location>
</feature>
<evidence type="ECO:0000313" key="8">
    <source>
        <dbReference type="Proteomes" id="UP000194360"/>
    </source>
</evidence>